<dbReference type="Pfam" id="PF00005">
    <property type="entry name" value="ABC_tran"/>
    <property type="match status" value="1"/>
</dbReference>
<reference evidence="9 10" key="1">
    <citation type="submission" date="2020-06" db="EMBL/GenBank/DDBJ databases">
        <authorList>
            <person name="Chanama M."/>
        </authorList>
    </citation>
    <scope>NUCLEOTIDE SEQUENCE [LARGE SCALE GENOMIC DNA]</scope>
    <source>
        <strain evidence="9 10">TBRC6557</strain>
    </source>
</reference>
<evidence type="ECO:0000256" key="4">
    <source>
        <dbReference type="ARBA" id="ARBA00022840"/>
    </source>
</evidence>
<gene>
    <name evidence="9" type="ORF">HT134_00940</name>
</gene>
<dbReference type="EMBL" id="JABWGO010000001">
    <property type="protein sequence ID" value="NUW38696.1"/>
    <property type="molecule type" value="Genomic_DNA"/>
</dbReference>
<keyword evidence="3" id="KW-0547">Nucleotide-binding</keyword>
<dbReference type="InterPro" id="IPR036640">
    <property type="entry name" value="ABC1_TM_sf"/>
</dbReference>
<comment type="caution">
    <text evidence="9">The sequence shown here is derived from an EMBL/GenBank/DDBJ whole genome shotgun (WGS) entry which is preliminary data.</text>
</comment>
<evidence type="ECO:0000256" key="5">
    <source>
        <dbReference type="ARBA" id="ARBA00022989"/>
    </source>
</evidence>
<keyword evidence="4 9" id="KW-0067">ATP-binding</keyword>
<dbReference type="GO" id="GO:0005886">
    <property type="term" value="C:plasma membrane"/>
    <property type="evidence" value="ECO:0007669"/>
    <property type="project" value="UniProtKB-SubCell"/>
</dbReference>
<accession>A0A7Y6IIB6</accession>
<feature type="transmembrane region" description="Helical" evidence="7">
    <location>
        <begin position="151"/>
        <end position="180"/>
    </location>
</feature>
<dbReference type="InterPro" id="IPR027417">
    <property type="entry name" value="P-loop_NTPase"/>
</dbReference>
<dbReference type="RefSeq" id="WP_175598337.1">
    <property type="nucleotide sequence ID" value="NZ_JABWGO010000001.1"/>
</dbReference>
<dbReference type="Proteomes" id="UP000546126">
    <property type="component" value="Unassembled WGS sequence"/>
</dbReference>
<dbReference type="InterPro" id="IPR003593">
    <property type="entry name" value="AAA+_ATPase"/>
</dbReference>
<dbReference type="AlphaFoldDB" id="A0A7Y6IIB6"/>
<evidence type="ECO:0000256" key="1">
    <source>
        <dbReference type="ARBA" id="ARBA00004651"/>
    </source>
</evidence>
<name>A0A7Y6IIB6_9ACTN</name>
<dbReference type="GO" id="GO:0005524">
    <property type="term" value="F:ATP binding"/>
    <property type="evidence" value="ECO:0007669"/>
    <property type="project" value="UniProtKB-KW"/>
</dbReference>
<proteinExistence type="predicted"/>
<evidence type="ECO:0000256" key="2">
    <source>
        <dbReference type="ARBA" id="ARBA00022692"/>
    </source>
</evidence>
<sequence>MKLVVSQRLMLLRALRHVGAQLLAVIIALRTLHSLVPPATALVVSLLVQRLAGGDIVHGEEVWVPLTLLGAVILAGRLIPELLAPLTFLAEQRIDGAQRSELIRLAVSSGTIDALERPDVQKLIRLARADREFWTERSPGQGALAQLELMYAYFGVFASAAVLAAFAWWLVPLMVVPAVAARRVMRRQFLEHVQLEGGGIMDGLRSDHWKRLATEWTGGKEVRTFGLASWAADRAEHFIVAKFAPTWAAAATSAARQWKIAVIVGPPLIIAYALVAWDAASGVNSVAAATAVFTASWSMLTMLGFADVVLIEGAIPGVRALRELPSVIGEQSSSAASAVSAPGDDRTPPLIRFEDVSFAYPGTERLILDRVNLEIRPGELFAIVGLNGAGKSTLIKLLTGLYRPTSGRITADGADIADIGLAAWRQRLCAVFQDFIQYQLPAVDNVTMGRAMLPARTEMAQAAADDTGLSQIIHELPEGWETPLSRSRRGGIDLSGGQWQKVVLTRALYALRTEAQVAVVDEPTAHLDVRAEAEVFDCLAKYHGSRTVVLITHRLSTVRRADRIVLLHDGGITEAGTHDELMAQAGQYAEMFTMQAARFERGYDDRLEMGGVS</sequence>
<dbReference type="SUPFAM" id="SSF52540">
    <property type="entry name" value="P-loop containing nucleoside triphosphate hydrolases"/>
    <property type="match status" value="1"/>
</dbReference>
<dbReference type="InterPro" id="IPR003439">
    <property type="entry name" value="ABC_transporter-like_ATP-bd"/>
</dbReference>
<dbReference type="PROSITE" id="PS50893">
    <property type="entry name" value="ABC_TRANSPORTER_2"/>
    <property type="match status" value="1"/>
</dbReference>
<dbReference type="SUPFAM" id="SSF90123">
    <property type="entry name" value="ABC transporter transmembrane region"/>
    <property type="match status" value="1"/>
</dbReference>
<keyword evidence="6 7" id="KW-0472">Membrane</keyword>
<keyword evidence="10" id="KW-1185">Reference proteome</keyword>
<evidence type="ECO:0000313" key="9">
    <source>
        <dbReference type="EMBL" id="NUW38696.1"/>
    </source>
</evidence>
<keyword evidence="2 7" id="KW-0812">Transmembrane</keyword>
<feature type="domain" description="ABC transporter" evidence="8">
    <location>
        <begin position="351"/>
        <end position="594"/>
    </location>
</feature>
<dbReference type="GO" id="GO:0034040">
    <property type="term" value="F:ATPase-coupled lipid transmembrane transporter activity"/>
    <property type="evidence" value="ECO:0007669"/>
    <property type="project" value="TreeGrafter"/>
</dbReference>
<dbReference type="InterPro" id="IPR039421">
    <property type="entry name" value="Type_1_exporter"/>
</dbReference>
<dbReference type="PANTHER" id="PTHR24221:SF646">
    <property type="entry name" value="HAEMOLYSIN SECRETION ATP-BINDING PROTEIN"/>
    <property type="match status" value="1"/>
</dbReference>
<feature type="transmembrane region" description="Helical" evidence="7">
    <location>
        <begin position="260"/>
        <end position="280"/>
    </location>
</feature>
<feature type="transmembrane region" description="Helical" evidence="7">
    <location>
        <begin position="286"/>
        <end position="311"/>
    </location>
</feature>
<evidence type="ECO:0000256" key="7">
    <source>
        <dbReference type="SAM" id="Phobius"/>
    </source>
</evidence>
<dbReference type="PANTHER" id="PTHR24221">
    <property type="entry name" value="ATP-BINDING CASSETTE SUB-FAMILY B"/>
    <property type="match status" value="1"/>
</dbReference>
<dbReference type="SMART" id="SM00382">
    <property type="entry name" value="AAA"/>
    <property type="match status" value="1"/>
</dbReference>
<dbReference type="GO" id="GO:0016887">
    <property type="term" value="F:ATP hydrolysis activity"/>
    <property type="evidence" value="ECO:0007669"/>
    <property type="project" value="InterPro"/>
</dbReference>
<evidence type="ECO:0000259" key="8">
    <source>
        <dbReference type="PROSITE" id="PS50893"/>
    </source>
</evidence>
<comment type="subcellular location">
    <subcellularLocation>
        <location evidence="1">Cell membrane</location>
        <topology evidence="1">Multi-pass membrane protein</topology>
    </subcellularLocation>
</comment>
<dbReference type="Gene3D" id="3.40.50.300">
    <property type="entry name" value="P-loop containing nucleotide triphosphate hydrolases"/>
    <property type="match status" value="1"/>
</dbReference>
<evidence type="ECO:0000256" key="3">
    <source>
        <dbReference type="ARBA" id="ARBA00022741"/>
    </source>
</evidence>
<protein>
    <submittedName>
        <fullName evidence="9">ATP-binding cassette domain-containing protein</fullName>
    </submittedName>
</protein>
<evidence type="ECO:0000256" key="6">
    <source>
        <dbReference type="ARBA" id="ARBA00023136"/>
    </source>
</evidence>
<evidence type="ECO:0000313" key="10">
    <source>
        <dbReference type="Proteomes" id="UP000546126"/>
    </source>
</evidence>
<organism evidence="9 10">
    <name type="scientific">Nonomuraea rhodomycinica</name>
    <dbReference type="NCBI Taxonomy" id="1712872"/>
    <lineage>
        <taxon>Bacteria</taxon>
        <taxon>Bacillati</taxon>
        <taxon>Actinomycetota</taxon>
        <taxon>Actinomycetes</taxon>
        <taxon>Streptosporangiales</taxon>
        <taxon>Streptosporangiaceae</taxon>
        <taxon>Nonomuraea</taxon>
    </lineage>
</organism>
<keyword evidence="5 7" id="KW-1133">Transmembrane helix</keyword>